<gene>
    <name evidence="2" type="ORF">MYMAC_005698</name>
</gene>
<dbReference type="RefSeq" id="WP_157757571.1">
    <property type="nucleotide sequence ID" value="NZ_CP022203.1"/>
</dbReference>
<dbReference type="OrthoDB" id="10019755at2"/>
<name>A0A250K207_9BACT</name>
<keyword evidence="3" id="KW-1185">Reference proteome</keyword>
<evidence type="ECO:0000256" key="1">
    <source>
        <dbReference type="SAM" id="MobiDB-lite"/>
    </source>
</evidence>
<organism evidence="2 3">
    <name type="scientific">Corallococcus macrosporus DSM 14697</name>
    <dbReference type="NCBI Taxonomy" id="1189310"/>
    <lineage>
        <taxon>Bacteria</taxon>
        <taxon>Pseudomonadati</taxon>
        <taxon>Myxococcota</taxon>
        <taxon>Myxococcia</taxon>
        <taxon>Myxococcales</taxon>
        <taxon>Cystobacterineae</taxon>
        <taxon>Myxococcaceae</taxon>
        <taxon>Corallococcus</taxon>
    </lineage>
</organism>
<accession>A0A250K207</accession>
<feature type="region of interest" description="Disordered" evidence="1">
    <location>
        <begin position="217"/>
        <end position="250"/>
    </location>
</feature>
<evidence type="ECO:0000313" key="3">
    <source>
        <dbReference type="Proteomes" id="UP000217343"/>
    </source>
</evidence>
<dbReference type="Proteomes" id="UP000217343">
    <property type="component" value="Chromosome"/>
</dbReference>
<evidence type="ECO:0000313" key="2">
    <source>
        <dbReference type="EMBL" id="ATB50043.1"/>
    </source>
</evidence>
<protein>
    <submittedName>
        <fullName evidence="2">Uncharacterized protein</fullName>
    </submittedName>
</protein>
<proteinExistence type="predicted"/>
<feature type="compositionally biased region" description="Basic and acidic residues" evidence="1">
    <location>
        <begin position="226"/>
        <end position="239"/>
    </location>
</feature>
<sequence length="250" mass="29450">MSDEAHLDINELMKERKGWFHKHDEGMPEHRRYGRSCRSGGDGYLGPWANAHHLLPQNAFFRSTENHPNQAYIERVKWITPYNINRPSNMLGMPSFNIYALHYQRQRTLDELRHPEGKAREYVSKFNEQEARLRQRWLDKIVSGGPNMSPETIAIHLPVSFGHTEYNDVVTSALMENVWQVLNKEKDAHRISKATFQAVQDALTRLETRFRQRLKSRSTSIKQWKRQNDPEATDWHEPYVMEATSDPLRK</sequence>
<dbReference type="EMBL" id="CP022203">
    <property type="protein sequence ID" value="ATB50043.1"/>
    <property type="molecule type" value="Genomic_DNA"/>
</dbReference>
<dbReference type="AlphaFoldDB" id="A0A250K207"/>
<dbReference type="KEGG" id="mmas:MYMAC_005698"/>
<reference evidence="2 3" key="1">
    <citation type="submission" date="2017-06" db="EMBL/GenBank/DDBJ databases">
        <title>Sequencing and comparative analysis of myxobacterial genomes.</title>
        <authorList>
            <person name="Rupp O."/>
            <person name="Goesmann A."/>
            <person name="Sogaard-Andersen L."/>
        </authorList>
    </citation>
    <scope>NUCLEOTIDE SEQUENCE [LARGE SCALE GENOMIC DNA]</scope>
    <source>
        <strain evidence="2 3">DSM 14697</strain>
    </source>
</reference>